<evidence type="ECO:0000313" key="5">
    <source>
        <dbReference type="Proteomes" id="UP000287908"/>
    </source>
</evidence>
<dbReference type="InterPro" id="IPR048950">
    <property type="entry name" value="Ppx_GppA_C"/>
</dbReference>
<dbReference type="Gene3D" id="3.30.420.40">
    <property type="match status" value="1"/>
</dbReference>
<dbReference type="InterPro" id="IPR050273">
    <property type="entry name" value="GppA/Ppx_hydrolase"/>
</dbReference>
<dbReference type="InterPro" id="IPR043129">
    <property type="entry name" value="ATPase_NBD"/>
</dbReference>
<evidence type="ECO:0000259" key="2">
    <source>
        <dbReference type="Pfam" id="PF02541"/>
    </source>
</evidence>
<protein>
    <submittedName>
        <fullName evidence="4">Exopolyphosphatase</fullName>
    </submittedName>
</protein>
<dbReference type="OrthoDB" id="9793035at2"/>
<dbReference type="GO" id="GO:0006798">
    <property type="term" value="P:polyphosphate catabolic process"/>
    <property type="evidence" value="ECO:0007669"/>
    <property type="project" value="TreeGrafter"/>
</dbReference>
<evidence type="ECO:0000313" key="4">
    <source>
        <dbReference type="EMBL" id="RUO76982.1"/>
    </source>
</evidence>
<dbReference type="AlphaFoldDB" id="A0A432ZI80"/>
<feature type="domain" description="Ppx/GppA phosphatase C-terminal" evidence="3">
    <location>
        <begin position="318"/>
        <end position="473"/>
    </location>
</feature>
<reference evidence="4 5" key="1">
    <citation type="journal article" date="2011" name="Front. Microbiol.">
        <title>Genomic signatures of strain selection and enhancement in Bacillus atrophaeus var. globigii, a historical biowarfare simulant.</title>
        <authorList>
            <person name="Gibbons H.S."/>
            <person name="Broomall S.M."/>
            <person name="McNew L.A."/>
            <person name="Daligault H."/>
            <person name="Chapman C."/>
            <person name="Bruce D."/>
            <person name="Karavis M."/>
            <person name="Krepps M."/>
            <person name="McGregor P.A."/>
            <person name="Hong C."/>
            <person name="Park K.H."/>
            <person name="Akmal A."/>
            <person name="Feldman A."/>
            <person name="Lin J.S."/>
            <person name="Chang W.E."/>
            <person name="Higgs B.W."/>
            <person name="Demirev P."/>
            <person name="Lindquist J."/>
            <person name="Liem A."/>
            <person name="Fochler E."/>
            <person name="Read T.D."/>
            <person name="Tapia R."/>
            <person name="Johnson S."/>
            <person name="Bishop-Lilly K.A."/>
            <person name="Detter C."/>
            <person name="Han C."/>
            <person name="Sozhamannan S."/>
            <person name="Rosenzweig C.N."/>
            <person name="Skowronski E.W."/>
        </authorList>
    </citation>
    <scope>NUCLEOTIDE SEQUENCE [LARGE SCALE GENOMIC DNA]</scope>
    <source>
        <strain evidence="4 5">CL-SP19</strain>
    </source>
</reference>
<dbReference type="PANTHER" id="PTHR30005:SF14">
    <property type="entry name" value="EXOPOLYPHOSPHATASE"/>
    <property type="match status" value="1"/>
</dbReference>
<name>A0A432ZI80_9GAMM</name>
<dbReference type="PANTHER" id="PTHR30005">
    <property type="entry name" value="EXOPOLYPHOSPHATASE"/>
    <property type="match status" value="1"/>
</dbReference>
<evidence type="ECO:0000259" key="3">
    <source>
        <dbReference type="Pfam" id="PF21447"/>
    </source>
</evidence>
<dbReference type="RefSeq" id="WP_126783253.1">
    <property type="nucleotide sequence ID" value="NZ_PIQF01000001.1"/>
</dbReference>
<comment type="caution">
    <text evidence="4">The sequence shown here is derived from an EMBL/GenBank/DDBJ whole genome shotgun (WGS) entry which is preliminary data.</text>
</comment>
<gene>
    <name evidence="4" type="ORF">CWI81_00290</name>
</gene>
<dbReference type="SUPFAM" id="SSF109604">
    <property type="entry name" value="HD-domain/PDEase-like"/>
    <property type="match status" value="1"/>
</dbReference>
<organism evidence="4 5">
    <name type="scientific">Idiomarina seosinensis</name>
    <dbReference type="NCBI Taxonomy" id="281739"/>
    <lineage>
        <taxon>Bacteria</taxon>
        <taxon>Pseudomonadati</taxon>
        <taxon>Pseudomonadota</taxon>
        <taxon>Gammaproteobacteria</taxon>
        <taxon>Alteromonadales</taxon>
        <taxon>Idiomarinaceae</taxon>
        <taxon>Idiomarina</taxon>
    </lineage>
</organism>
<dbReference type="SUPFAM" id="SSF53067">
    <property type="entry name" value="Actin-like ATPase domain"/>
    <property type="match status" value="2"/>
</dbReference>
<dbReference type="FunFam" id="3.30.420.40:FF:000023">
    <property type="entry name" value="Guanosine-5'-triphosphate,3'-diphosphate pyrophosphatase"/>
    <property type="match status" value="1"/>
</dbReference>
<dbReference type="Gene3D" id="1.10.3210.10">
    <property type="entry name" value="Hypothetical protein af1432"/>
    <property type="match status" value="1"/>
</dbReference>
<proteinExistence type="predicted"/>
<dbReference type="CDD" id="cd24053">
    <property type="entry name" value="ASKHA_NBD_EcPPX-GppA-like"/>
    <property type="match status" value="1"/>
</dbReference>
<evidence type="ECO:0000256" key="1">
    <source>
        <dbReference type="ARBA" id="ARBA00022801"/>
    </source>
</evidence>
<keyword evidence="1" id="KW-0378">Hydrolase</keyword>
<dbReference type="Proteomes" id="UP000287908">
    <property type="component" value="Unassembled WGS sequence"/>
</dbReference>
<dbReference type="GO" id="GO:0004309">
    <property type="term" value="F:exopolyphosphatase activity"/>
    <property type="evidence" value="ECO:0007669"/>
    <property type="project" value="TreeGrafter"/>
</dbReference>
<dbReference type="InterPro" id="IPR003695">
    <property type="entry name" value="Ppx_GppA_N"/>
</dbReference>
<dbReference type="PIRSF" id="PIRSF001267">
    <property type="entry name" value="Pyrophosphatase_GppA_Ppx"/>
    <property type="match status" value="1"/>
</dbReference>
<keyword evidence="5" id="KW-1185">Reference proteome</keyword>
<dbReference type="EMBL" id="PIQF01000001">
    <property type="protein sequence ID" value="RUO76982.1"/>
    <property type="molecule type" value="Genomic_DNA"/>
</dbReference>
<dbReference type="InterPro" id="IPR030673">
    <property type="entry name" value="PyroPPase_GppA_Ppx"/>
</dbReference>
<dbReference type="Gene3D" id="3.30.420.150">
    <property type="entry name" value="Exopolyphosphatase. Domain 2"/>
    <property type="match status" value="1"/>
</dbReference>
<feature type="domain" description="Ppx/GppA phosphatase N-terminal" evidence="2">
    <location>
        <begin position="29"/>
        <end position="310"/>
    </location>
</feature>
<dbReference type="Pfam" id="PF21447">
    <property type="entry name" value="Ppx-GppA_III"/>
    <property type="match status" value="1"/>
</dbReference>
<sequence>MTDTKTPTSAQETKHFAALDLGSNSFHLLVARSVGGQLQPILKFKQPVQLGLGLNGRYLSEAVIERGIEALKLCATRLEGFDKEAVKVVATHTLRKAKNRKQFLQAAAKVLPYPIEVISGREEARLIYLGVAETSADLGAQLVIDIGGGSSEFAIGLDKHPQFLSSRSVGSLVCSEQFFDGGKITQKRFEKAVVHVRQQVEPVANYLVKHPVKTVFGTSGTIKAIYQWVVNRAGQQPRGLTLEHLYRCRDELIAVKNVNNLPAEVVSEERRQSIAGGVAVLTGIFEELGIERLLAHDAALREGVLYELAQEVLSHKDVRERTISSLAHRYSVDTPQAERVWATAYQLYSAAANAWGIDSHDMELLLEGAAKLHEVGLSISASGVQKHSDYILSNAYMPGFNADEQRFLATLVRFFRKKIRLEEFPEFVLFEQSQLMKLIFILRLAVVINSDRQDRKLLKDIGVTGSQVSLKLTKAARLDPVLTAQLVDEARLFEKFGYQLTFS</sequence>
<dbReference type="Pfam" id="PF02541">
    <property type="entry name" value="Ppx-GppA"/>
    <property type="match status" value="1"/>
</dbReference>
<accession>A0A432ZI80</accession>